<feature type="chain" id="PRO_5004193065" description="DUF333 domain-containing protein" evidence="1">
    <location>
        <begin position="29"/>
        <end position="152"/>
    </location>
</feature>
<geneLocation type="plasmid" evidence="2 3">
    <name>megaplasmid</name>
</geneLocation>
<reference evidence="3" key="1">
    <citation type="journal article" date="2010" name="PLoS ONE">
        <title>The complete genome sequence of Cupriavidus metallidurans strain CH34, a master survivalist in harsh and anthropogenic environments.</title>
        <authorList>
            <person name="Janssen P.J."/>
            <person name="Van Houdt R."/>
            <person name="Moors H."/>
            <person name="Monsieurs P."/>
            <person name="Morin N."/>
            <person name="Michaux A."/>
            <person name="Benotmane M.A."/>
            <person name="Leys N."/>
            <person name="Vallaeys T."/>
            <person name="Lapidus A."/>
            <person name="Monchy S."/>
            <person name="Medigue C."/>
            <person name="Taghavi S."/>
            <person name="McCorkle S."/>
            <person name="Dunn J."/>
            <person name="van der Lelie D."/>
            <person name="Mergeay M."/>
        </authorList>
    </citation>
    <scope>NUCLEOTIDE SEQUENCE [LARGE SCALE GENOMIC DNA]</scope>
    <source>
        <strain evidence="3">ATCC 43123 / DSM 2839 / NBRC 102507 / CH34</strain>
    </source>
</reference>
<evidence type="ECO:0000256" key="1">
    <source>
        <dbReference type="SAM" id="SignalP"/>
    </source>
</evidence>
<dbReference type="AlphaFoldDB" id="Q1LEE2"/>
<proteinExistence type="predicted"/>
<organism evidence="2 3">
    <name type="scientific">Cupriavidus metallidurans (strain ATCC 43123 / DSM 2839 / NBRC 102507 / CH34)</name>
    <name type="common">Ralstonia metallidurans</name>
    <dbReference type="NCBI Taxonomy" id="266264"/>
    <lineage>
        <taxon>Bacteria</taxon>
        <taxon>Pseudomonadati</taxon>
        <taxon>Pseudomonadota</taxon>
        <taxon>Betaproteobacteria</taxon>
        <taxon>Burkholderiales</taxon>
        <taxon>Burkholderiaceae</taxon>
        <taxon>Cupriavidus</taxon>
    </lineage>
</organism>
<keyword evidence="1" id="KW-0732">Signal</keyword>
<dbReference type="KEGG" id="rme:Rmet_4622"/>
<keyword evidence="3" id="KW-1185">Reference proteome</keyword>
<dbReference type="HOGENOM" id="CLU_1755802_0_0_4"/>
<evidence type="ECO:0000313" key="3">
    <source>
        <dbReference type="Proteomes" id="UP000002429"/>
    </source>
</evidence>
<evidence type="ECO:0008006" key="4">
    <source>
        <dbReference type="Google" id="ProtNLM"/>
    </source>
</evidence>
<protein>
    <recommendedName>
        <fullName evidence="4">DUF333 domain-containing protein</fullName>
    </recommendedName>
</protein>
<feature type="signal peptide" evidence="1">
    <location>
        <begin position="1"/>
        <end position="28"/>
    </location>
</feature>
<evidence type="ECO:0000313" key="2">
    <source>
        <dbReference type="EMBL" id="ABF11484.1"/>
    </source>
</evidence>
<dbReference type="PROSITE" id="PS51257">
    <property type="entry name" value="PROKAR_LIPOPROTEIN"/>
    <property type="match status" value="1"/>
</dbReference>
<gene>
    <name evidence="2" type="ordered locus">Rmet_4622</name>
</gene>
<accession>Q1LEE2</accession>
<dbReference type="Proteomes" id="UP000002429">
    <property type="component" value="Plasmid megaplasmid"/>
</dbReference>
<name>Q1LEE2_CUPMC</name>
<keyword evidence="2" id="KW-0614">Plasmid</keyword>
<dbReference type="EMBL" id="CP000353">
    <property type="protein sequence ID" value="ABF11484.1"/>
    <property type="molecule type" value="Genomic_DNA"/>
</dbReference>
<sequence length="152" mass="16307">MQRPMNAFRSIATRLMAVAAIGALSACAVPTAETLSPFQEPWPWTKVVLVNRTNHDVLAVHAGQCETGPAPRQSQSMPAYCFLGKKPEAPIAITWSDSDTGAPHTTAVALPPLWREKPGPDDLTTGYLCVLLREDARPSMTIVATPEACAVL</sequence>